<dbReference type="GO" id="GO:0005938">
    <property type="term" value="C:cell cortex"/>
    <property type="evidence" value="ECO:0007669"/>
    <property type="project" value="TreeGrafter"/>
</dbReference>
<evidence type="ECO:0000313" key="5">
    <source>
        <dbReference type="Proteomes" id="UP000054454"/>
    </source>
</evidence>
<evidence type="ECO:0000259" key="1">
    <source>
        <dbReference type="Pfam" id="PF14222"/>
    </source>
</evidence>
<dbReference type="GeneID" id="28936471"/>
<dbReference type="InterPro" id="IPR039867">
    <property type="entry name" value="Furry/Tao3/Mor2"/>
</dbReference>
<dbReference type="InterPro" id="IPR029473">
    <property type="entry name" value="MOR2-PAG1_mid"/>
</dbReference>
<name>A0A0W4ZJ87_PNEC8</name>
<evidence type="ECO:0000313" key="4">
    <source>
        <dbReference type="EMBL" id="KTW28436.1"/>
    </source>
</evidence>
<sequence>MASNAFLLSEHPSPINKESLEVLSKNSISYVQNNHILLSSDITCGLNDTGCMEKSLVQNLSKEPLLYSQVSASDQEVFSSANHTVLNSHNSVFSSHFPHHILYNSSKHEFKTPNEYVLYILFAQFVCVSKKKINTILEYPLDWEPNIAKIVGEGVDPIFDKILKSLGYIARHKPKPIIDSFMYWRKSKLEASIASILDKEYLFSEEKIKDVSQIQNSNSSTIQLNRRVSIIKDRISLVSIYILCRALIEIIKQVSADTLGDELGNKLEEIVFNQLRSTNPRALSNSIIRSANWNLFAELLGWMSKFRFSSVSDRFIADLEKFKGNITKEKELKVEMVIHGMKYLKIKLCPEDALEESSDFIASLARFFQETRCYRIRYAYATLFHRSMLPMVDNATAELNFPSWAGTVEMLYPKVIKMSMKVQLWNMAFSLATTLLCVSPKDMFLANWLNLIESNVLKLKDKTTRIFLITCIARMTWVYMFRYSESLNTTTKKLDSLILMLFPPGKRYLGFSEPCILALVTFIRFIGLKYPDYCFKNIIFPLMSADISKFSQDFLIDDLSPERMIIAMKAVLAIIYDLSCFGNRPSFPVIIEEIPAYSDDQLNLLYDVINKSIIKDYYELFSQMVSKIAYVCDQSYGYKIEEIDLSLPKVSSLNSEIHLSGDLKDNRIYYELLVVSFETLSKCSFKEVSLVKVVDMICKNLLHFDPGVSKAASNALELIAKQNRAQIVLSAVSKLIIKYDELFLKEYNVSAATNQNIFSCTESILRLFVLLLEIWIKQIEDKVNEKKKSSNCLNQIISDVDSEGRVEIASILILVEEIESNGLFFLFSQSRIIRCYAFKMLHLVVKIDEVIGKCDKNSIENLSLSQSIRDADFTYSRIINIFYHDGLRLLSFPVDSLSVVEYNRLQKVYDGKRNDILIKISESESTIDTAIWFRVFPKFVKLCFEKFPINVIFCRNIACLRLMRMQKFIMKTIEISKKNNSLDILSKYSSRHSNFPDVVFEQWKLYLIVACSTLTSTDDEALKYVQKYEQKKNVMSIFFEKTISAHSVFQEIFLLLETNCNVIKDSIVSALEFIDVNVYRVLLEDLQLVLKKSTENSHSFHFRLSEKFPQTTLYDLLTEVMHILQLTSHFLMEDSIIQDEWILNTLISYIKDVRIFIGELNLQREWEYLKLKRYFCGLLENVYKGICRTSDPLRWISFDDRISCFCMIEEWCGYGSYETLAQKHEEYIKQLVLDQYKDVRDLNPIIASLEIEKKNLQMAALNCMASLCSGKIIPAIEDNTNKKDIVSFDIDSFFRWTDALFLSQNERVSDLGSKALFNLLRYNLDYPVLLEKSMQKCYESRMKSKSAQYYFSVLVDVLIDAAIFPYSIHQVLVLCLFKIGDKNLDVRINALRLLKYSEELVFGKSLVSGFEAAIFNNTVSIYRRGQYLLLSSYSKEYSDLAFTVFSECLKCFYLVSEELQKDIIIILLPWIQVIELQFDAFNEDLDLSSYMVLVNLLEISVKYGDKFQNEIEELWSALVSGPYVGNIKIILDFFMSKCIERRDSVFVIFAKYVIIYLNRSPLGFKIMDILFNYLQNPRSMVPQLRELTHYSDANATFSYMAILDDFFPLPKKPIIFSHGQIALIFVIDLITETDLSIAAILPLALHLAFIHLDHYIDLVKDHAKEMLITLLNRVNSDILKESELLEIKVDLVSILRFKDSELFWTYDDLNQSKKNPKIPEQMKKMVDDVLKICSVEYNDLRQIWGKVAITWATMCPVRHLACRSFEIFRCLLLPLDQNILANMLARLSNTICDNSLDIQGFSMEILVTLKVLTEKLDESEFKNYPQLFWGVVASLNTIHEHEFVQCILILEEIMKKINLGFPSNVSFLLSVFPPKWSGDFDGLQSLILKGLRSSTSYDITLRVLDFIIELPNNDIVGNNERLLFAILANLPRFLDALENATLSQDVINSAKKLEAMASTQGLLELEKIISSFSKSRIRVKDDFIKQIIFIIRDIYFPEWETSALLFMLRMLSNKRKWIKIKIMEILKVMLLYIDISKLKFSGFGVDLIFPLLRLLKTEYVQLAIEVLEKINVISGGSIDKHILRMVLGNKTILKEFGKIEELFGIPDENGWAVPMASLTATITRSNVHSVFCTCTVASSNTSLITSDIQFHVDDYHGTDNHSGTAFSKNSDDCEGDSLDDMVSTLHSLDIFFTEDASNTSCDYESFIVDAGFDPMVKSHNVL</sequence>
<dbReference type="OrthoDB" id="6287725at2759"/>
<feature type="domain" description="Cell morphogenesis central region" evidence="3">
    <location>
        <begin position="1616"/>
        <end position="1775"/>
    </location>
</feature>
<dbReference type="InterPro" id="IPR025481">
    <property type="entry name" value="Cell_Morphogen_C"/>
</dbReference>
<proteinExistence type="predicted"/>
<dbReference type="GO" id="GO:0007118">
    <property type="term" value="P:budding cell apical bud growth"/>
    <property type="evidence" value="ECO:0007669"/>
    <property type="project" value="EnsemblFungi"/>
</dbReference>
<evidence type="ECO:0000259" key="3">
    <source>
        <dbReference type="Pfam" id="PF14228"/>
    </source>
</evidence>
<dbReference type="GO" id="GO:0043332">
    <property type="term" value="C:mating projection tip"/>
    <property type="evidence" value="ECO:0007669"/>
    <property type="project" value="EnsemblFungi"/>
</dbReference>
<feature type="domain" description="Cell morphogenesis protein C-terminal" evidence="2">
    <location>
        <begin position="1825"/>
        <end position="2075"/>
    </location>
</feature>
<keyword evidence="5" id="KW-1185">Reference proteome</keyword>
<protein>
    <submittedName>
        <fullName evidence="4">Uncharacterized protein</fullName>
    </submittedName>
</protein>
<dbReference type="Pfam" id="PF14225">
    <property type="entry name" value="MOR2-PAG1_C"/>
    <property type="match status" value="1"/>
</dbReference>
<dbReference type="GO" id="GO:0000902">
    <property type="term" value="P:cell morphogenesis"/>
    <property type="evidence" value="ECO:0007669"/>
    <property type="project" value="EnsemblFungi"/>
</dbReference>
<dbReference type="PANTHER" id="PTHR12295:SF30">
    <property type="entry name" value="PROTEIN FURRY"/>
    <property type="match status" value="1"/>
</dbReference>
<accession>A0A0W4ZJ87</accession>
<dbReference type="GO" id="GO:0005933">
    <property type="term" value="C:cellular bud"/>
    <property type="evidence" value="ECO:0007669"/>
    <property type="project" value="EnsemblFungi"/>
</dbReference>
<comment type="caution">
    <text evidence="4">The sequence shown here is derived from an EMBL/GenBank/DDBJ whole genome shotgun (WGS) entry which is preliminary data.</text>
</comment>
<organism evidence="4 5">
    <name type="scientific">Pneumocystis carinii (strain B80)</name>
    <name type="common">Rat pneumocystis pneumonia agent</name>
    <name type="synonym">Pneumocystis carinii f. sp. carinii</name>
    <dbReference type="NCBI Taxonomy" id="1408658"/>
    <lineage>
        <taxon>Eukaryota</taxon>
        <taxon>Fungi</taxon>
        <taxon>Dikarya</taxon>
        <taxon>Ascomycota</taxon>
        <taxon>Taphrinomycotina</taxon>
        <taxon>Pneumocystomycetes</taxon>
        <taxon>Pneumocystaceae</taxon>
        <taxon>Pneumocystis</taxon>
    </lineage>
</organism>
<dbReference type="PANTHER" id="PTHR12295">
    <property type="entry name" value="FURRY-RELATED"/>
    <property type="match status" value="1"/>
</dbReference>
<gene>
    <name evidence="4" type="ORF">T552_01699</name>
</gene>
<dbReference type="EMBL" id="LFVZ01000007">
    <property type="protein sequence ID" value="KTW28436.1"/>
    <property type="molecule type" value="Genomic_DNA"/>
</dbReference>
<reference evidence="5" key="1">
    <citation type="journal article" date="2016" name="Nat. Commun.">
        <title>Genome analysis of three Pneumocystis species reveals adaptation mechanisms to life exclusively in mammalian hosts.</title>
        <authorList>
            <person name="Ma L."/>
            <person name="Chen Z."/>
            <person name="Huang D.W."/>
            <person name="Kutty G."/>
            <person name="Ishihara M."/>
            <person name="Wang H."/>
            <person name="Abouelleil A."/>
            <person name="Bishop L."/>
            <person name="Davey E."/>
            <person name="Deng R."/>
            <person name="Deng X."/>
            <person name="Fan L."/>
            <person name="Fantoni G."/>
            <person name="Fitzgerald M."/>
            <person name="Gogineni E."/>
            <person name="Goldberg J.M."/>
            <person name="Handley G."/>
            <person name="Hu X."/>
            <person name="Huber C."/>
            <person name="Jiao X."/>
            <person name="Jones K."/>
            <person name="Levin J.Z."/>
            <person name="Liu Y."/>
            <person name="Macdonald P."/>
            <person name="Melnikov A."/>
            <person name="Raley C."/>
            <person name="Sassi M."/>
            <person name="Sherman B.T."/>
            <person name="Song X."/>
            <person name="Sykes S."/>
            <person name="Tran B."/>
            <person name="Walsh L."/>
            <person name="Xia Y."/>
            <person name="Yang J."/>
            <person name="Young S."/>
            <person name="Zeng Q."/>
            <person name="Zheng X."/>
            <person name="Stephens R."/>
            <person name="Nusbaum C."/>
            <person name="Birren B.W."/>
            <person name="Azadi P."/>
            <person name="Lempicki R.A."/>
            <person name="Cuomo C.A."/>
            <person name="Kovacs J.A."/>
        </authorList>
    </citation>
    <scope>NUCLEOTIDE SEQUENCE [LARGE SCALE GENOMIC DNA]</scope>
    <source>
        <strain evidence="5">B80</strain>
    </source>
</reference>
<dbReference type="RefSeq" id="XP_018225979.1">
    <property type="nucleotide sequence ID" value="XM_018370268.1"/>
</dbReference>
<dbReference type="Pfam" id="PF14222">
    <property type="entry name" value="MOR2-PAG1_N"/>
    <property type="match status" value="1"/>
</dbReference>
<dbReference type="GO" id="GO:0000131">
    <property type="term" value="C:incipient cellular bud site"/>
    <property type="evidence" value="ECO:0007669"/>
    <property type="project" value="EnsemblFungi"/>
</dbReference>
<feature type="domain" description="Cell morphogenesis central region" evidence="3">
    <location>
        <begin position="1310"/>
        <end position="1545"/>
    </location>
</feature>
<dbReference type="InterPro" id="IPR025614">
    <property type="entry name" value="Cell_morpho_N"/>
</dbReference>
<feature type="domain" description="Cell morphogenesis protein N-terminal" evidence="1">
    <location>
        <begin position="233"/>
        <end position="776"/>
    </location>
</feature>
<dbReference type="Proteomes" id="UP000054454">
    <property type="component" value="Unassembled WGS sequence"/>
</dbReference>
<evidence type="ECO:0000259" key="2">
    <source>
        <dbReference type="Pfam" id="PF14225"/>
    </source>
</evidence>
<dbReference type="VEuPathDB" id="FungiDB:T552_01699"/>
<dbReference type="Pfam" id="PF14228">
    <property type="entry name" value="MOR2-PAG1_mid"/>
    <property type="match status" value="2"/>
</dbReference>